<dbReference type="InterPro" id="IPR011044">
    <property type="entry name" value="Quino_amine_DH_bsu"/>
</dbReference>
<name>A0ABU2BT33_9ACTN</name>
<proteinExistence type="predicted"/>
<gene>
    <name evidence="2" type="ORF">J2S63_001335</name>
</gene>
<dbReference type="InterPro" id="IPR015943">
    <property type="entry name" value="WD40/YVTN_repeat-like_dom_sf"/>
</dbReference>
<dbReference type="EMBL" id="JAVDYG010000001">
    <property type="protein sequence ID" value="MDR7361782.1"/>
    <property type="molecule type" value="Genomic_DNA"/>
</dbReference>
<sequence length="565" mass="62252">MRATTRRTTALLGAALVAGVVSSSPVATASEANPRDGLRDVMFVGNNWSGNASIVDAHSLTMLKTGIDLVPDKSQELADIQKTPDRLAYFMLIQQGPGEGHNQYVDDMFTTRNGKYLAVSRPSFGDVVWIDIAKATAGRRDSIVREQSMDGYRTDHMGLSPDGRRLLVSDSTERQVIEFSMVDETIGGRRIRMGDRLRTFPTGETPHESNYTDDGSRIFHASIGKVYTPGDDAHSGPVKLTPAQDAIKGDRWFQVVRNKDFKILQRWDMGKELAESGHPDMSSAVRPMAISPDERFIYYQVSYFHGFVEFDTQAPDRNGKVDYETEGIPEPRRGAVKRVVELPNRVPDMPLTQYVNDSAHHGLSMNSAGTKLCVAGTMDDYAAIVDRTSLKYRLYDTKSTGHYYGKPYWTTEGLDNRCWISLSDADAVAVLDFRTGRELAYLKVGDHPQRVRHGYVSNALVRSWRGNKSVEEKPGTDDPAAALLEAESSVGSVPQDASKGEVDPGTLAEAGAALERTRASRSHRAPGQDVSLVSDVAQDPRTPWLVVAFLGGVGLLAARRRRRVS</sequence>
<evidence type="ECO:0008006" key="4">
    <source>
        <dbReference type="Google" id="ProtNLM"/>
    </source>
</evidence>
<comment type="caution">
    <text evidence="2">The sequence shown here is derived from an EMBL/GenBank/DDBJ whole genome shotgun (WGS) entry which is preliminary data.</text>
</comment>
<accession>A0ABU2BT33</accession>
<dbReference type="InterPro" id="IPR051200">
    <property type="entry name" value="Host-pathogen_enzymatic-act"/>
</dbReference>
<keyword evidence="1" id="KW-0732">Signal</keyword>
<dbReference type="SUPFAM" id="SSF50969">
    <property type="entry name" value="YVTN repeat-like/Quinoprotein amine dehydrogenase"/>
    <property type="match status" value="1"/>
</dbReference>
<dbReference type="RefSeq" id="WP_310300259.1">
    <property type="nucleotide sequence ID" value="NZ_BAAAPS010000001.1"/>
</dbReference>
<reference evidence="2 3" key="1">
    <citation type="submission" date="2023-07" db="EMBL/GenBank/DDBJ databases">
        <title>Sequencing the genomes of 1000 actinobacteria strains.</title>
        <authorList>
            <person name="Klenk H.-P."/>
        </authorList>
    </citation>
    <scope>NUCLEOTIDE SEQUENCE [LARGE SCALE GENOMIC DNA]</scope>
    <source>
        <strain evidence="2 3">DSM 19426</strain>
    </source>
</reference>
<dbReference type="Proteomes" id="UP001183648">
    <property type="component" value="Unassembled WGS sequence"/>
</dbReference>
<feature type="signal peptide" evidence="1">
    <location>
        <begin position="1"/>
        <end position="29"/>
    </location>
</feature>
<dbReference type="PANTHER" id="PTHR47197:SF3">
    <property type="entry name" value="DIHYDRO-HEME D1 DEHYDROGENASE"/>
    <property type="match status" value="1"/>
</dbReference>
<evidence type="ECO:0000256" key="1">
    <source>
        <dbReference type="SAM" id="SignalP"/>
    </source>
</evidence>
<feature type="chain" id="PRO_5047415079" description="Serine/threonine protein kinase" evidence="1">
    <location>
        <begin position="30"/>
        <end position="565"/>
    </location>
</feature>
<evidence type="ECO:0000313" key="3">
    <source>
        <dbReference type="Proteomes" id="UP001183648"/>
    </source>
</evidence>
<keyword evidence="3" id="KW-1185">Reference proteome</keyword>
<organism evidence="2 3">
    <name type="scientific">Nocardioides marmoribigeumensis</name>
    <dbReference type="NCBI Taxonomy" id="433649"/>
    <lineage>
        <taxon>Bacteria</taxon>
        <taxon>Bacillati</taxon>
        <taxon>Actinomycetota</taxon>
        <taxon>Actinomycetes</taxon>
        <taxon>Propionibacteriales</taxon>
        <taxon>Nocardioidaceae</taxon>
        <taxon>Nocardioides</taxon>
    </lineage>
</organism>
<evidence type="ECO:0000313" key="2">
    <source>
        <dbReference type="EMBL" id="MDR7361782.1"/>
    </source>
</evidence>
<dbReference type="Gene3D" id="2.130.10.10">
    <property type="entry name" value="YVTN repeat-like/Quinoprotein amine dehydrogenase"/>
    <property type="match status" value="1"/>
</dbReference>
<protein>
    <recommendedName>
        <fullName evidence="4">Serine/threonine protein kinase</fullName>
    </recommendedName>
</protein>
<dbReference type="PANTHER" id="PTHR47197">
    <property type="entry name" value="PROTEIN NIRF"/>
    <property type="match status" value="1"/>
</dbReference>